<dbReference type="NCBIfam" id="TIGR00426">
    <property type="entry name" value="competence protein ComEA helix-hairpin-helix repeat region"/>
    <property type="match status" value="1"/>
</dbReference>
<dbReference type="Pfam" id="PF10531">
    <property type="entry name" value="SLBB"/>
    <property type="match status" value="1"/>
</dbReference>
<keyword evidence="5" id="KW-1185">Reference proteome</keyword>
<feature type="transmembrane region" description="Helical" evidence="2">
    <location>
        <begin position="20"/>
        <end position="37"/>
    </location>
</feature>
<dbReference type="Proteomes" id="UP001057025">
    <property type="component" value="Chromosome"/>
</dbReference>
<keyword evidence="2" id="KW-1133">Transmembrane helix</keyword>
<dbReference type="Pfam" id="PF12836">
    <property type="entry name" value="HHH_3"/>
    <property type="match status" value="1"/>
</dbReference>
<dbReference type="InterPro" id="IPR051675">
    <property type="entry name" value="Endo/Exo/Phosphatase_dom_1"/>
</dbReference>
<dbReference type="PROSITE" id="PS51257">
    <property type="entry name" value="PROKAR_LIPOPROTEIN"/>
    <property type="match status" value="1"/>
</dbReference>
<dbReference type="Gene3D" id="1.10.150.280">
    <property type="entry name" value="AF1531-like domain"/>
    <property type="match status" value="1"/>
</dbReference>
<keyword evidence="2" id="KW-0812">Transmembrane</keyword>
<keyword evidence="4" id="KW-0238">DNA-binding</keyword>
<feature type="domain" description="Helix-hairpin-helix DNA-binding motif class 1" evidence="3">
    <location>
        <begin position="173"/>
        <end position="192"/>
    </location>
</feature>
<feature type="domain" description="Helix-hairpin-helix DNA-binding motif class 1" evidence="3">
    <location>
        <begin position="203"/>
        <end position="222"/>
    </location>
</feature>
<dbReference type="RefSeq" id="WP_252796589.1">
    <property type="nucleotide sequence ID" value="NZ_CP097118.1"/>
</dbReference>
<dbReference type="PANTHER" id="PTHR21180:SF32">
    <property type="entry name" value="ENDONUCLEASE_EXONUCLEASE_PHOSPHATASE FAMILY DOMAIN-CONTAINING PROTEIN 1"/>
    <property type="match status" value="1"/>
</dbReference>
<dbReference type="GO" id="GO:0003677">
    <property type="term" value="F:DNA binding"/>
    <property type="evidence" value="ECO:0007669"/>
    <property type="project" value="UniProtKB-KW"/>
</dbReference>
<dbReference type="Gene3D" id="3.10.560.10">
    <property type="entry name" value="Outer membrane lipoprotein wza domain like"/>
    <property type="match status" value="1"/>
</dbReference>
<dbReference type="InterPro" id="IPR019554">
    <property type="entry name" value="Soluble_ligand-bd"/>
</dbReference>
<dbReference type="SMART" id="SM00278">
    <property type="entry name" value="HhH1"/>
    <property type="match status" value="2"/>
</dbReference>
<evidence type="ECO:0000256" key="1">
    <source>
        <dbReference type="SAM" id="MobiDB-lite"/>
    </source>
</evidence>
<feature type="compositionally biased region" description="Low complexity" evidence="1">
    <location>
        <begin position="143"/>
        <end position="165"/>
    </location>
</feature>
<keyword evidence="2" id="KW-0472">Membrane</keyword>
<accession>A0ABY5BTG8</accession>
<dbReference type="InterPro" id="IPR010994">
    <property type="entry name" value="RuvA_2-like"/>
</dbReference>
<name>A0ABY5BTG8_9LACO</name>
<dbReference type="EMBL" id="CP097118">
    <property type="protein sequence ID" value="USS87291.1"/>
    <property type="molecule type" value="Genomic_DNA"/>
</dbReference>
<evidence type="ECO:0000256" key="2">
    <source>
        <dbReference type="SAM" id="Phobius"/>
    </source>
</evidence>
<gene>
    <name evidence="4" type="ORF">M3M39_03995</name>
</gene>
<dbReference type="PANTHER" id="PTHR21180">
    <property type="entry name" value="ENDONUCLEASE/EXONUCLEASE/PHOSPHATASE FAMILY DOMAIN-CONTAINING PROTEIN 1"/>
    <property type="match status" value="1"/>
</dbReference>
<evidence type="ECO:0000313" key="5">
    <source>
        <dbReference type="Proteomes" id="UP001057025"/>
    </source>
</evidence>
<dbReference type="InterPro" id="IPR003583">
    <property type="entry name" value="Hlx-hairpin-Hlx_DNA-bd_motif"/>
</dbReference>
<sequence length="225" mass="23638">MERISEWWEQQSWQIKTGMIALALCLGLLGGGCWWLTHQASQTVPLTNGMQATSTTGAKLKPATSKEKKISNVIVDVKGAVKQPGVYRVAPDTRVDKVIQLAGGFLASADANQVNLAQKATDQSILYVPNQGEQPPVGPAPNAAITSSKESASSTTGASSGGSKINLNQADVTQLQSISGVGAKKAEKIIAYRQQTGSFKTVADLKNVPGFGAKTVTQLQDSLTV</sequence>
<feature type="region of interest" description="Disordered" evidence="1">
    <location>
        <begin position="129"/>
        <end position="165"/>
    </location>
</feature>
<organism evidence="4 5">
    <name type="scientific">Fructilactobacillus hinvesii</name>
    <dbReference type="NCBI Taxonomy" id="2940300"/>
    <lineage>
        <taxon>Bacteria</taxon>
        <taxon>Bacillati</taxon>
        <taxon>Bacillota</taxon>
        <taxon>Bacilli</taxon>
        <taxon>Lactobacillales</taxon>
        <taxon>Lactobacillaceae</taxon>
        <taxon>Fructilactobacillus</taxon>
    </lineage>
</organism>
<dbReference type="SUPFAM" id="SSF47781">
    <property type="entry name" value="RuvA domain 2-like"/>
    <property type="match status" value="1"/>
</dbReference>
<reference evidence="4" key="1">
    <citation type="submission" date="2022-05" db="EMBL/GenBank/DDBJ databases">
        <authorList>
            <person name="Oliphant S.A."/>
            <person name="Watson-Haigh N.S."/>
            <person name="Sumby K.M."/>
            <person name="Gardner J.M."/>
            <person name="Jiranek V."/>
        </authorList>
    </citation>
    <scope>NUCLEOTIDE SEQUENCE</scope>
    <source>
        <strain evidence="4">KI11_C11</strain>
    </source>
</reference>
<dbReference type="InterPro" id="IPR004509">
    <property type="entry name" value="Competence_ComEA_HhH"/>
</dbReference>
<evidence type="ECO:0000313" key="4">
    <source>
        <dbReference type="EMBL" id="USS87291.1"/>
    </source>
</evidence>
<protein>
    <submittedName>
        <fullName evidence="4">ComEA family DNA-binding protein</fullName>
    </submittedName>
</protein>
<proteinExistence type="predicted"/>
<evidence type="ECO:0000259" key="3">
    <source>
        <dbReference type="SMART" id="SM00278"/>
    </source>
</evidence>